<proteinExistence type="predicted"/>
<evidence type="ECO:0000313" key="2">
    <source>
        <dbReference type="WBParaSite" id="PS1159_v2.g2639.t2"/>
    </source>
</evidence>
<evidence type="ECO:0000313" key="1">
    <source>
        <dbReference type="Proteomes" id="UP000887580"/>
    </source>
</evidence>
<name>A0AC35G9T3_9BILA</name>
<organism evidence="1 2">
    <name type="scientific">Panagrolaimus sp. PS1159</name>
    <dbReference type="NCBI Taxonomy" id="55785"/>
    <lineage>
        <taxon>Eukaryota</taxon>
        <taxon>Metazoa</taxon>
        <taxon>Ecdysozoa</taxon>
        <taxon>Nematoda</taxon>
        <taxon>Chromadorea</taxon>
        <taxon>Rhabditida</taxon>
        <taxon>Tylenchina</taxon>
        <taxon>Panagrolaimomorpha</taxon>
        <taxon>Panagrolaimoidea</taxon>
        <taxon>Panagrolaimidae</taxon>
        <taxon>Panagrolaimus</taxon>
    </lineage>
</organism>
<sequence>DIESTRKNTEIRITRICNNDQTNLLDSRIDLVLSCENIDYQDNDRRNFITIENFATAASYLPKSNKLLVAMRNGRKNTTICEYNFKEIQESFEATWNDCQATVSGKETEYECTNYDYNELPKKCFIFTWRKNERLPYCEAFNDLPKTSSLKNCHLHESNSTHKRFGLLENFLPFNGKPVYKGSKQTIIALRESNDPRLLFVVNQDNKMQRLELDPMKFDNSFMWRPARAGAHMLEFIISKDQVLFVDPRTDNTINYVHISCNELYHTCHNISWDDPLNCGFCVNPDGTGVVMTKNKLSCPTGNIVENVCPPVIDYFKNHNGEILIEGRELKKLKNVFVKICEQQCVISAQQDSYIRCQIGQVKEKGCNLTLIGALNPAYPAFALRKAFDSEGGAAPTTQGTDGKASWTESKILRYAAYAFVVFILLSVIIGAYCLLKYKMPECLKFQKMKQIRERYEPVIPLDDMSEGTIRISQITMIRKVGTGTQAFLNFAFLKLPNIKGNSADVHLGHFTYDMNRPNEFMEVAVKTAKSNAHEPMQEDEIKKEIEMMQECKHENIVKFIGWARELGTIHIVTEFMSGGSVQDYLRDGRNRPTIGQCFSYITQIVEGMAYLSHRHIIHRDLATRNCLLNSTHEVVKISDFGLSRKSDINYEYVAMHNPRLPFRWLPIEALHDKIFSTKGDVWSFAVVVWELFQRGSMPYEGLDMSG</sequence>
<dbReference type="WBParaSite" id="PS1159_v2.g2639.t2">
    <property type="protein sequence ID" value="PS1159_v2.g2639.t2"/>
    <property type="gene ID" value="PS1159_v2.g2639"/>
</dbReference>
<accession>A0AC35G9T3</accession>
<protein>
    <submittedName>
        <fullName evidence="2">Protein kinase domain-containing protein</fullName>
    </submittedName>
</protein>
<reference evidence="2" key="1">
    <citation type="submission" date="2022-11" db="UniProtKB">
        <authorList>
            <consortium name="WormBaseParasite"/>
        </authorList>
    </citation>
    <scope>IDENTIFICATION</scope>
</reference>
<dbReference type="Proteomes" id="UP000887580">
    <property type="component" value="Unplaced"/>
</dbReference>